<proteinExistence type="predicted"/>
<organism evidence="3 4">
    <name type="scientific">Gymnopilus junonius</name>
    <name type="common">Spectacular rustgill mushroom</name>
    <name type="synonym">Gymnopilus spectabilis subsp. junonius</name>
    <dbReference type="NCBI Taxonomy" id="109634"/>
    <lineage>
        <taxon>Eukaryota</taxon>
        <taxon>Fungi</taxon>
        <taxon>Dikarya</taxon>
        <taxon>Basidiomycota</taxon>
        <taxon>Agaricomycotina</taxon>
        <taxon>Agaricomycetes</taxon>
        <taxon>Agaricomycetidae</taxon>
        <taxon>Agaricales</taxon>
        <taxon>Agaricineae</taxon>
        <taxon>Hymenogastraceae</taxon>
        <taxon>Gymnopilus</taxon>
    </lineage>
</organism>
<feature type="compositionally biased region" description="Polar residues" evidence="1">
    <location>
        <begin position="1"/>
        <end position="19"/>
    </location>
</feature>
<dbReference type="OrthoDB" id="2790754at2759"/>
<dbReference type="AlphaFoldDB" id="A0A9P5N805"/>
<feature type="compositionally biased region" description="Polar residues" evidence="1">
    <location>
        <begin position="152"/>
        <end position="164"/>
    </location>
</feature>
<name>A0A9P5N805_GYMJU</name>
<evidence type="ECO:0000259" key="2">
    <source>
        <dbReference type="Pfam" id="PF20149"/>
    </source>
</evidence>
<dbReference type="Pfam" id="PF20149">
    <property type="entry name" value="DUF6532"/>
    <property type="match status" value="1"/>
</dbReference>
<gene>
    <name evidence="3" type="ORF">CPB84DRAFT_1855091</name>
</gene>
<feature type="compositionally biased region" description="Low complexity" evidence="1">
    <location>
        <begin position="66"/>
        <end position="89"/>
    </location>
</feature>
<feature type="compositionally biased region" description="Acidic residues" evidence="1">
    <location>
        <begin position="102"/>
        <end position="114"/>
    </location>
</feature>
<accession>A0A9P5N805</accession>
<comment type="caution">
    <text evidence="3">The sequence shown here is derived from an EMBL/GenBank/DDBJ whole genome shotgun (WGS) entry which is preliminary data.</text>
</comment>
<feature type="compositionally biased region" description="Low complexity" evidence="1">
    <location>
        <begin position="29"/>
        <end position="52"/>
    </location>
</feature>
<reference evidence="3" key="1">
    <citation type="submission" date="2020-11" db="EMBL/GenBank/DDBJ databases">
        <authorList>
            <consortium name="DOE Joint Genome Institute"/>
            <person name="Ahrendt S."/>
            <person name="Riley R."/>
            <person name="Andreopoulos W."/>
            <person name="LaButti K."/>
            <person name="Pangilinan J."/>
            <person name="Ruiz-duenas F.J."/>
            <person name="Barrasa J.M."/>
            <person name="Sanchez-Garcia M."/>
            <person name="Camarero S."/>
            <person name="Miyauchi S."/>
            <person name="Serrano A."/>
            <person name="Linde D."/>
            <person name="Babiker R."/>
            <person name="Drula E."/>
            <person name="Ayuso-Fernandez I."/>
            <person name="Pacheco R."/>
            <person name="Padilla G."/>
            <person name="Ferreira P."/>
            <person name="Barriuso J."/>
            <person name="Kellner H."/>
            <person name="Castanera R."/>
            <person name="Alfaro M."/>
            <person name="Ramirez L."/>
            <person name="Pisabarro A.G."/>
            <person name="Kuo A."/>
            <person name="Tritt A."/>
            <person name="Lipzen A."/>
            <person name="He G."/>
            <person name="Yan M."/>
            <person name="Ng V."/>
            <person name="Cullen D."/>
            <person name="Martin F."/>
            <person name="Rosso M.-N."/>
            <person name="Henrissat B."/>
            <person name="Hibbett D."/>
            <person name="Martinez A.T."/>
            <person name="Grigoriev I.V."/>
        </authorList>
    </citation>
    <scope>NUCLEOTIDE SEQUENCE</scope>
    <source>
        <strain evidence="3">AH 44721</strain>
    </source>
</reference>
<dbReference type="InterPro" id="IPR045341">
    <property type="entry name" value="DUF6532"/>
</dbReference>
<evidence type="ECO:0000256" key="1">
    <source>
        <dbReference type="SAM" id="MobiDB-lite"/>
    </source>
</evidence>
<feature type="compositionally biased region" description="Low complexity" evidence="1">
    <location>
        <begin position="187"/>
        <end position="212"/>
    </location>
</feature>
<feature type="compositionally biased region" description="Basic and acidic residues" evidence="1">
    <location>
        <begin position="90"/>
        <end position="101"/>
    </location>
</feature>
<dbReference type="EMBL" id="JADNYJ010000314">
    <property type="protein sequence ID" value="KAF8871279.1"/>
    <property type="molecule type" value="Genomic_DNA"/>
</dbReference>
<sequence length="478" mass="52065">MITRRSTAASGEASSQDNPQGKRKKTTKTTRGSKAPASGGRGAAATAGSQSAEDQTTITMTPEEYQAFCAFQEQQGQQGQNKGNTAAQKKAAEKLRKAKEDLEAEEEAQAEDEGGVQKGGEDQTDEEAAPEEEDAEQRAESDKENEAPSGRPTPSNIFNDNGLEQANLADPGSKKTSSKKSSKGQKDSLTSATTSGMATSESSASKSAPVSKSSQVLASYPDLLRQLGSGLDSKKADWIWSIITDVPNILGESGNAKANEALKVVLKDEVQKDKLITYHCYYQGCQCVMGHYGLLSGSPKEIEAKVEWLTMSSNFIYGDLDLKERTFNETKPFGNPFIKELIQGIWFNTVKNGSKVEKLTTKKILEKQAVPLTIMFIVVIAIEHGISEYRSGGFVQSPFREGIIKTRFNYHMSTWRGLVQKSKKWTDAYPAALLTTILKTCGDLTHLLQDDEEVNEDDIKAVNGNDLDNVADNGMEIF</sequence>
<dbReference type="Proteomes" id="UP000724874">
    <property type="component" value="Unassembled WGS sequence"/>
</dbReference>
<protein>
    <recommendedName>
        <fullName evidence="2">DUF6532 domain-containing protein</fullName>
    </recommendedName>
</protein>
<evidence type="ECO:0000313" key="4">
    <source>
        <dbReference type="Proteomes" id="UP000724874"/>
    </source>
</evidence>
<feature type="compositionally biased region" description="Acidic residues" evidence="1">
    <location>
        <begin position="122"/>
        <end position="135"/>
    </location>
</feature>
<evidence type="ECO:0000313" key="3">
    <source>
        <dbReference type="EMBL" id="KAF8871279.1"/>
    </source>
</evidence>
<feature type="region of interest" description="Disordered" evidence="1">
    <location>
        <begin position="1"/>
        <end position="212"/>
    </location>
</feature>
<feature type="compositionally biased region" description="Basic and acidic residues" evidence="1">
    <location>
        <begin position="136"/>
        <end position="146"/>
    </location>
</feature>
<keyword evidence="4" id="KW-1185">Reference proteome</keyword>
<feature type="domain" description="DUF6532" evidence="2">
    <location>
        <begin position="287"/>
        <end position="416"/>
    </location>
</feature>